<dbReference type="SUPFAM" id="SSF51197">
    <property type="entry name" value="Clavaminate synthase-like"/>
    <property type="match status" value="1"/>
</dbReference>
<gene>
    <name evidence="1" type="ORF">LCMAC101_02940</name>
</gene>
<evidence type="ECO:0000313" key="1">
    <source>
        <dbReference type="EMBL" id="QBK85699.1"/>
    </source>
</evidence>
<protein>
    <submittedName>
        <fullName evidence="1">Alkylated DNA repair dioxygenase</fullName>
    </submittedName>
</protein>
<accession>A0A481YRN5</accession>
<keyword evidence="1" id="KW-0560">Oxidoreductase</keyword>
<organism evidence="1">
    <name type="scientific">Marseillevirus LCMAC101</name>
    <dbReference type="NCBI Taxonomy" id="2506602"/>
    <lineage>
        <taxon>Viruses</taxon>
        <taxon>Varidnaviria</taxon>
        <taxon>Bamfordvirae</taxon>
        <taxon>Nucleocytoviricota</taxon>
        <taxon>Megaviricetes</taxon>
        <taxon>Pimascovirales</taxon>
        <taxon>Pimascovirales incertae sedis</taxon>
        <taxon>Marseilleviridae</taxon>
    </lineage>
</organism>
<dbReference type="GO" id="GO:0051213">
    <property type="term" value="F:dioxygenase activity"/>
    <property type="evidence" value="ECO:0007669"/>
    <property type="project" value="UniProtKB-KW"/>
</dbReference>
<proteinExistence type="predicted"/>
<dbReference type="Gene3D" id="2.60.120.590">
    <property type="entry name" value="Alpha-ketoglutarate-dependent dioxygenase AlkB-like"/>
    <property type="match status" value="1"/>
</dbReference>
<sequence>MKYNDKGIACGLDDMEVVKQVFTNSDVRDYFDRLKKELPWQELTWANEESQPKLVFRYGELERNIRKYNVLEELIFLLEEVFEADILGCWGDYYRNGKDNSPYKRHNYNSHIFTVSFGEHRKLTVKDEDEEETTFRLKNGEVLYVSYDTNKSLEYSVPPSKRNTGKSIYLTFYAEKPYSRRHQHIRHINVLGVGRIQVWFEGNCSEFPEDAVATILPSSLRSMISGPHLTGGRLEFGSPSLIETFLIREHLEGGDEESE</sequence>
<dbReference type="InterPro" id="IPR037151">
    <property type="entry name" value="AlkB-like_sf"/>
</dbReference>
<dbReference type="EMBL" id="MK500327">
    <property type="protein sequence ID" value="QBK85699.1"/>
    <property type="molecule type" value="Genomic_DNA"/>
</dbReference>
<reference evidence="1" key="1">
    <citation type="journal article" date="2019" name="MBio">
        <title>Virus Genomes from Deep Sea Sediments Expand the Ocean Megavirome and Support Independent Origins of Viral Gigantism.</title>
        <authorList>
            <person name="Backstrom D."/>
            <person name="Yutin N."/>
            <person name="Jorgensen S.L."/>
            <person name="Dharamshi J."/>
            <person name="Homa F."/>
            <person name="Zaremba-Niedwiedzka K."/>
            <person name="Spang A."/>
            <person name="Wolf Y.I."/>
            <person name="Koonin E.V."/>
            <person name="Ettema T.J."/>
        </authorList>
    </citation>
    <scope>NUCLEOTIDE SEQUENCE</scope>
</reference>
<name>A0A481YRN5_9VIRU</name>
<keyword evidence="1" id="KW-0223">Dioxygenase</keyword>